<dbReference type="InterPro" id="IPR002941">
    <property type="entry name" value="DNA_methylase_N4/N6"/>
</dbReference>
<keyword evidence="3 5" id="KW-0808">Transferase</keyword>
<name>A0A6M3M6R8_9ZZZZ</name>
<evidence type="ECO:0000256" key="1">
    <source>
        <dbReference type="ARBA" id="ARBA00006594"/>
    </source>
</evidence>
<dbReference type="GO" id="GO:0032259">
    <property type="term" value="P:methylation"/>
    <property type="evidence" value="ECO:0007669"/>
    <property type="project" value="UniProtKB-KW"/>
</dbReference>
<dbReference type="GO" id="GO:0008170">
    <property type="term" value="F:N-methyltransferase activity"/>
    <property type="evidence" value="ECO:0007669"/>
    <property type="project" value="InterPro"/>
</dbReference>
<dbReference type="EMBL" id="MT143819">
    <property type="protein sequence ID" value="QJB02988.1"/>
    <property type="molecule type" value="Genomic_DNA"/>
</dbReference>
<evidence type="ECO:0000256" key="3">
    <source>
        <dbReference type="ARBA" id="ARBA00022679"/>
    </source>
</evidence>
<reference evidence="5" key="1">
    <citation type="submission" date="2020-03" db="EMBL/GenBank/DDBJ databases">
        <title>The deep terrestrial virosphere.</title>
        <authorList>
            <person name="Holmfeldt K."/>
            <person name="Nilsson E."/>
            <person name="Simone D."/>
            <person name="Lopez-Fernandez M."/>
            <person name="Wu X."/>
            <person name="de Brujin I."/>
            <person name="Lundin D."/>
            <person name="Andersson A."/>
            <person name="Bertilsson S."/>
            <person name="Dopson M."/>
        </authorList>
    </citation>
    <scope>NUCLEOTIDE SEQUENCE</scope>
    <source>
        <strain evidence="5">MM171B00956</strain>
    </source>
</reference>
<evidence type="ECO:0000256" key="2">
    <source>
        <dbReference type="ARBA" id="ARBA00022603"/>
    </source>
</evidence>
<comment type="similarity">
    <text evidence="1">Belongs to the N(4)/N(6)-methyltransferase family.</text>
</comment>
<keyword evidence="2 5" id="KW-0489">Methyltransferase</keyword>
<dbReference type="Gene3D" id="3.40.50.150">
    <property type="entry name" value="Vaccinia Virus protein VP39"/>
    <property type="match status" value="1"/>
</dbReference>
<evidence type="ECO:0000313" key="5">
    <source>
        <dbReference type="EMBL" id="QJB02988.1"/>
    </source>
</evidence>
<dbReference type="PRINTS" id="PR00508">
    <property type="entry name" value="S21N4MTFRASE"/>
</dbReference>
<dbReference type="InterPro" id="IPR002052">
    <property type="entry name" value="DNA_methylase_N6_adenine_CS"/>
</dbReference>
<feature type="domain" description="DNA methylase N-4/N-6" evidence="4">
    <location>
        <begin position="214"/>
        <end position="418"/>
    </location>
</feature>
<sequence>MRNLKTNQKMSLMNVDEIVAKQDFMIRDSLNESLVQQYAENIEYILVCSPLEIWDTPDGNYLADGFHRLAAARFKGMKSVNVRVSKGSVQDAYAAACLANLFHGKPLTRSEREKARKEFIKIHPEWSNVKLATEVSCSDETIRRYRGDLEASGEIESQKKRIGKDNREISTEAIGTSTNVEVESIIDPFDPWFEQHVLQGDALEIMPTLNKQYDLAIIDPPYGITTEKWDLKNKHELLAFTRQWLRQILPLMKPSGRLFIFWSREYMFELKPVLDEIAVRYPLLFGGMLVWHFRNVGSMPDNTKRYKLSWEPIFYYYGKDAQPLNFTRTEVSGEKWKGEEQWDVWTYAIPQSNFGDKRVHPTQKPLELYKHIIESASHTGDNILDCFAGSGTTGHAATLTGRDFTLIEQDKEYVELIKNRLKSVWLEGQQKNDESN</sequence>
<dbReference type="Pfam" id="PF01555">
    <property type="entry name" value="N6_N4_Mtase"/>
    <property type="match status" value="1"/>
</dbReference>
<accession>A0A6M3M6R8</accession>
<proteinExistence type="inferred from homology"/>
<dbReference type="InterPro" id="IPR001091">
    <property type="entry name" value="RM_Methyltransferase"/>
</dbReference>
<protein>
    <submittedName>
        <fullName evidence="5">Putative methyltransferase</fullName>
    </submittedName>
</protein>
<evidence type="ECO:0000259" key="4">
    <source>
        <dbReference type="Pfam" id="PF01555"/>
    </source>
</evidence>
<dbReference type="SUPFAM" id="SSF110849">
    <property type="entry name" value="ParB/Sulfiredoxin"/>
    <property type="match status" value="1"/>
</dbReference>
<dbReference type="GO" id="GO:0003677">
    <property type="term" value="F:DNA binding"/>
    <property type="evidence" value="ECO:0007669"/>
    <property type="project" value="InterPro"/>
</dbReference>
<dbReference type="AlphaFoldDB" id="A0A6M3M6R8"/>
<dbReference type="PROSITE" id="PS00092">
    <property type="entry name" value="N6_MTASE"/>
    <property type="match status" value="1"/>
</dbReference>
<organism evidence="5">
    <name type="scientific">viral metagenome</name>
    <dbReference type="NCBI Taxonomy" id="1070528"/>
    <lineage>
        <taxon>unclassified sequences</taxon>
        <taxon>metagenomes</taxon>
        <taxon>organismal metagenomes</taxon>
    </lineage>
</organism>
<dbReference type="InterPro" id="IPR036086">
    <property type="entry name" value="ParB/Sulfiredoxin_sf"/>
</dbReference>
<gene>
    <name evidence="5" type="ORF">MM171B00956_0006</name>
</gene>
<dbReference type="CDD" id="cd02440">
    <property type="entry name" value="AdoMet_MTases"/>
    <property type="match status" value="1"/>
</dbReference>
<dbReference type="SUPFAM" id="SSF53335">
    <property type="entry name" value="S-adenosyl-L-methionine-dependent methyltransferases"/>
    <property type="match status" value="1"/>
</dbReference>
<dbReference type="InterPro" id="IPR029063">
    <property type="entry name" value="SAM-dependent_MTases_sf"/>
</dbReference>